<organism evidence="3">
    <name type="scientific">Strongyloides stercoralis</name>
    <name type="common">Threadworm</name>
    <dbReference type="NCBI Taxonomy" id="6248"/>
    <lineage>
        <taxon>Eukaryota</taxon>
        <taxon>Metazoa</taxon>
        <taxon>Ecdysozoa</taxon>
        <taxon>Nematoda</taxon>
        <taxon>Chromadorea</taxon>
        <taxon>Rhabditida</taxon>
        <taxon>Tylenchina</taxon>
        <taxon>Panagrolaimomorpha</taxon>
        <taxon>Strongyloidoidea</taxon>
        <taxon>Strongyloididae</taxon>
        <taxon>Strongyloides</taxon>
    </lineage>
</organism>
<dbReference type="WBParaSite" id="SSTP_0000129800.1">
    <property type="protein sequence ID" value="SSTP_0000129800.1"/>
    <property type="gene ID" value="SSTP_0000129800"/>
</dbReference>
<sequence>MKFTAASIFASIGLISAQFNSPTLGSYGTSGYGTMGNPCCDSYNSMYGTSLSGFGGLSNFGSIIPVNSMSGYRNDPYSINSGIGYPSNMVNPMSNYNLPSSLYNGMSSLSNYPISDPILAGALAPYNNMNSINSLSSPFSRLGGSSIYSPIAASKKASPINQEAFSMMNEGV</sequence>
<dbReference type="Proteomes" id="UP000035681">
    <property type="component" value="Unplaced"/>
</dbReference>
<evidence type="ECO:0000256" key="1">
    <source>
        <dbReference type="SAM" id="SignalP"/>
    </source>
</evidence>
<dbReference type="WBParaSite" id="TCONS_00008644.p1">
    <property type="protein sequence ID" value="TCONS_00008644.p1"/>
    <property type="gene ID" value="XLOC_006567"/>
</dbReference>
<feature type="chain" id="PRO_5005327254" evidence="1">
    <location>
        <begin position="18"/>
        <end position="172"/>
    </location>
</feature>
<proteinExistence type="predicted"/>
<evidence type="ECO:0000313" key="3">
    <source>
        <dbReference type="WBParaSite" id="SSTP_0000129800.1"/>
    </source>
</evidence>
<evidence type="ECO:0000313" key="2">
    <source>
        <dbReference type="Proteomes" id="UP000035681"/>
    </source>
</evidence>
<keyword evidence="2" id="KW-1185">Reference proteome</keyword>
<keyword evidence="1" id="KW-0732">Signal</keyword>
<reference evidence="3" key="1">
    <citation type="submission" date="2015-08" db="UniProtKB">
        <authorList>
            <consortium name="WormBaseParasite"/>
        </authorList>
    </citation>
    <scope>IDENTIFICATION</scope>
</reference>
<feature type="signal peptide" evidence="1">
    <location>
        <begin position="1"/>
        <end position="17"/>
    </location>
</feature>
<protein>
    <submittedName>
        <fullName evidence="3">Secreted protein</fullName>
    </submittedName>
</protein>
<name>A0A0K0DVN2_STRER</name>
<accession>A0A0K0DVN2</accession>
<dbReference type="AlphaFoldDB" id="A0A0K0DVN2"/>